<accession>A0A2G5HD62</accession>
<feature type="coiled-coil region" evidence="1">
    <location>
        <begin position="485"/>
        <end position="519"/>
    </location>
</feature>
<evidence type="ECO:0000256" key="2">
    <source>
        <dbReference type="SAM" id="MobiDB-lite"/>
    </source>
</evidence>
<reference evidence="4 6" key="1">
    <citation type="submission" date="2015-10" db="EMBL/GenBank/DDBJ databases">
        <title>The cercosporin biosynthetic gene cluster was horizontally transferred to several fungal lineages and shown to be expanded in Cercospora beticola based on microsynteny with recipient genomes.</title>
        <authorList>
            <person name="De Jonge R."/>
            <person name="Ebert M.K."/>
            <person name="Suttle J.C."/>
            <person name="Jurick Ii W.M."/>
            <person name="Secor G.A."/>
            <person name="Thomma B.P."/>
            <person name="Van De Peer Y."/>
            <person name="Bolton M.D."/>
        </authorList>
    </citation>
    <scope>NUCLEOTIDE SEQUENCE [LARGE SCALE GENOMIC DNA]</scope>
    <source>
        <strain evidence="4 6">09-40</strain>
    </source>
</reference>
<keyword evidence="7" id="KW-1185">Reference proteome</keyword>
<reference evidence="5 7" key="2">
    <citation type="submission" date="2023-09" db="EMBL/GenBank/DDBJ databases">
        <title>Complete-Gapless Cercospora beticola genome.</title>
        <authorList>
            <person name="Wyatt N.A."/>
            <person name="Spanner R.E."/>
            <person name="Bolton M.D."/>
        </authorList>
    </citation>
    <scope>NUCLEOTIDE SEQUENCE [LARGE SCALE GENOMIC DNA]</scope>
    <source>
        <strain evidence="5">Cb09-40</strain>
    </source>
</reference>
<evidence type="ECO:0000313" key="6">
    <source>
        <dbReference type="Proteomes" id="UP000230605"/>
    </source>
</evidence>
<keyword evidence="1" id="KW-0175">Coiled coil</keyword>
<dbReference type="InterPro" id="IPR056024">
    <property type="entry name" value="DUF7605"/>
</dbReference>
<dbReference type="EMBL" id="CP134192">
    <property type="protein sequence ID" value="WPB08453.1"/>
    <property type="molecule type" value="Genomic_DNA"/>
</dbReference>
<dbReference type="Pfam" id="PF24564">
    <property type="entry name" value="DUF7605"/>
    <property type="match status" value="1"/>
</dbReference>
<dbReference type="PANTHER" id="PTHR36681:SF3">
    <property type="entry name" value="NUCLEAR GTPASE, GERMINAL CENTER-ASSOCIATED, TANDEM DUPLICATE 3"/>
    <property type="match status" value="1"/>
</dbReference>
<evidence type="ECO:0000313" key="5">
    <source>
        <dbReference type="EMBL" id="WPB08453.1"/>
    </source>
</evidence>
<dbReference type="AlphaFoldDB" id="A0A2G5HD62"/>
<dbReference type="SUPFAM" id="SSF52540">
    <property type="entry name" value="P-loop containing nucleoside triphosphate hydrolases"/>
    <property type="match status" value="1"/>
</dbReference>
<evidence type="ECO:0000256" key="1">
    <source>
        <dbReference type="SAM" id="Coils"/>
    </source>
</evidence>
<dbReference type="OrthoDB" id="3638150at2759"/>
<feature type="region of interest" description="Disordered" evidence="2">
    <location>
        <begin position="1"/>
        <end position="82"/>
    </location>
</feature>
<gene>
    <name evidence="4" type="ORF">CB0940_11580</name>
    <name evidence="5" type="ORF">RHO25_013119</name>
</gene>
<dbReference type="Gene3D" id="3.40.50.300">
    <property type="entry name" value="P-loop containing nucleotide triphosphate hydrolases"/>
    <property type="match status" value="1"/>
</dbReference>
<protein>
    <recommendedName>
        <fullName evidence="3">DUF7605 domain-containing protein</fullName>
    </recommendedName>
</protein>
<dbReference type="Proteomes" id="UP001302367">
    <property type="component" value="Chromosome 9"/>
</dbReference>
<proteinExistence type="predicted"/>
<dbReference type="PANTHER" id="PTHR36681">
    <property type="entry name" value="NUCLEAR GTPASE, GERMINAL CENTER-ASSOCIATED, TANDEM DUPLICATE 3"/>
    <property type="match status" value="1"/>
</dbReference>
<dbReference type="Proteomes" id="UP000230605">
    <property type="component" value="Chromosome 9"/>
</dbReference>
<organism evidence="4 6">
    <name type="scientific">Cercospora beticola</name>
    <name type="common">Sugarbeet leaf spot fungus</name>
    <dbReference type="NCBI Taxonomy" id="122368"/>
    <lineage>
        <taxon>Eukaryota</taxon>
        <taxon>Fungi</taxon>
        <taxon>Dikarya</taxon>
        <taxon>Ascomycota</taxon>
        <taxon>Pezizomycotina</taxon>
        <taxon>Dothideomycetes</taxon>
        <taxon>Dothideomycetidae</taxon>
        <taxon>Mycosphaerellales</taxon>
        <taxon>Mycosphaerellaceae</taxon>
        <taxon>Cercospora</taxon>
    </lineage>
</organism>
<name>A0A2G5HD62_CERBT</name>
<feature type="domain" description="DUF7605" evidence="3">
    <location>
        <begin position="697"/>
        <end position="866"/>
    </location>
</feature>
<evidence type="ECO:0000313" key="7">
    <source>
        <dbReference type="Proteomes" id="UP001302367"/>
    </source>
</evidence>
<dbReference type="EMBL" id="LKMD01000107">
    <property type="protein sequence ID" value="PIA90487.1"/>
    <property type="molecule type" value="Genomic_DNA"/>
</dbReference>
<dbReference type="InterPro" id="IPR027417">
    <property type="entry name" value="P-loop_NTPase"/>
</dbReference>
<feature type="compositionally biased region" description="Low complexity" evidence="2">
    <location>
        <begin position="21"/>
        <end position="36"/>
    </location>
</feature>
<evidence type="ECO:0000313" key="4">
    <source>
        <dbReference type="EMBL" id="PIA90487.1"/>
    </source>
</evidence>
<evidence type="ECO:0000259" key="3">
    <source>
        <dbReference type="Pfam" id="PF24564"/>
    </source>
</evidence>
<sequence>MMAQHERGRTPSGDEMPQLDTANARPQAQPQPTATPSKKVTSAFPDLSLGEQRKRRHTSPLFVKEEDSSDTSPPEHVPDTKRTKFDIASDDSGSCRLRCGHPLDSSTHRHFPWCHPNVPMVEATVLDICEQLLTRVQECESGASESIKAKCRAINSSKNLKLLYPVPKPAALIGGMGVGKSQLVNGLLGLPGAAITSDSSRGTNTTLEFQGRRENQSHRFVLEVLLHTPEQIKARLREYCHTIHTYLALKIQESDADEEVDDREVADQRKKYNTVYDMLYTTLYSSTLTLTIDGEDEEHEVADLDDFKAFLDSVLDGNVRFEALALDDTIKALYGNIADFMRAQGVSRSAKTCAVHSLEDLEDAMHETIKPASAETDVQHLWPLVRKAVLYCEGIELLDMGVSIGDTAGFADTNEFVVNNTLAYLSQAGTILVVAPVLRIANGEELNSQLTTIISLGKANGAYLVATKTDLSKSSLKPAERKKLSKQDEARIKSAEERLEELELESEKLRQEKQQLLDTQQWEQHSKFNEDPAELKLRKATASREVTRAVRAISQRKIGLELKDKIRKLTRSGHGPDLKVLFTTTKGLDDHNEEGGAKMSEDALLDTGVPAIAQLLLERPARERFEVMWRTCTKRLPSELQAINNILTKTPGQMHRDVRASIVNRFDAGIEHVVNALADELKCRFGSHLAQAFTEDNKAEWRSKAGPKLDKWAQWHSITVHAYFKKEGYWKPKDSKGIKAWNYEIQSLLATPVIYAFEQMDSGCEAIMETLNNHIKDFILKPLKEDASIASLGEQGDTLTQTITDQSDELDTDLGDFAEELKPFLDFVCRRATFKDKESYVHEELQPTYLQAAALSQRNYPKFRKDKLVRGNSAHGDRMHLLRDKICLKGPNQLFERVQIRTETGLEEASKEWVRNVRKRLEALKTAVLEDFDSRYETHEETSKMDPTTTKAIYDATLLAKSRLTKEVLPLLEECKTLNEKVVKDEVMEED</sequence>